<feature type="compositionally biased region" description="Gly residues" evidence="1">
    <location>
        <begin position="22"/>
        <end position="32"/>
    </location>
</feature>
<dbReference type="PANTHER" id="PTHR39477">
    <property type="entry name" value="CHROMOSOME 8, WHOLE GENOME SHOTGUN SEQUENCE"/>
    <property type="match status" value="1"/>
</dbReference>
<accession>A0AAF0IPF7</accession>
<feature type="domain" description="DUF7721" evidence="2">
    <location>
        <begin position="66"/>
        <end position="144"/>
    </location>
</feature>
<keyword evidence="4" id="KW-1185">Reference proteome</keyword>
<feature type="region of interest" description="Disordered" evidence="1">
    <location>
        <begin position="18"/>
        <end position="58"/>
    </location>
</feature>
<gene>
    <name evidence="3" type="ORF">MBRA1_001544</name>
</gene>
<dbReference type="PANTHER" id="PTHR39477:SF1">
    <property type="entry name" value="BETA-FLANKING PROTEIN"/>
    <property type="match status" value="1"/>
</dbReference>
<evidence type="ECO:0000313" key="3">
    <source>
        <dbReference type="EMBL" id="WFC94906.1"/>
    </source>
</evidence>
<dbReference type="Proteomes" id="UP001216638">
    <property type="component" value="Chromosome 2"/>
</dbReference>
<dbReference type="EMBL" id="CP119952">
    <property type="protein sequence ID" value="WFC94906.1"/>
    <property type="molecule type" value="Genomic_DNA"/>
</dbReference>
<feature type="compositionally biased region" description="Low complexity" evidence="1">
    <location>
        <begin position="33"/>
        <end position="56"/>
    </location>
</feature>
<evidence type="ECO:0000313" key="4">
    <source>
        <dbReference type="Proteomes" id="UP001216638"/>
    </source>
</evidence>
<evidence type="ECO:0000256" key="1">
    <source>
        <dbReference type="SAM" id="MobiDB-lite"/>
    </source>
</evidence>
<organism evidence="3 4">
    <name type="scientific">Malassezia brasiliensis</name>
    <dbReference type="NCBI Taxonomy" id="1821822"/>
    <lineage>
        <taxon>Eukaryota</taxon>
        <taxon>Fungi</taxon>
        <taxon>Dikarya</taxon>
        <taxon>Basidiomycota</taxon>
        <taxon>Ustilaginomycotina</taxon>
        <taxon>Malasseziomycetes</taxon>
        <taxon>Malasseziales</taxon>
        <taxon>Malasseziaceae</taxon>
        <taxon>Malassezia</taxon>
    </lineage>
</organism>
<dbReference type="Pfam" id="PF24845">
    <property type="entry name" value="DUF7721"/>
    <property type="match status" value="1"/>
</dbReference>
<reference evidence="3" key="1">
    <citation type="submission" date="2023-03" db="EMBL/GenBank/DDBJ databases">
        <title>Mating type loci evolution in Malassezia.</title>
        <authorList>
            <person name="Coelho M.A."/>
        </authorList>
    </citation>
    <scope>NUCLEOTIDE SEQUENCE</scope>
    <source>
        <strain evidence="3">CBS 14135</strain>
    </source>
</reference>
<name>A0AAF0IPF7_9BASI</name>
<proteinExistence type="predicted"/>
<dbReference type="InterPro" id="IPR056138">
    <property type="entry name" value="DUF7721"/>
</dbReference>
<protein>
    <recommendedName>
        <fullName evidence="2">DUF7721 domain-containing protein</fullName>
    </recommendedName>
</protein>
<evidence type="ECO:0000259" key="2">
    <source>
        <dbReference type="Pfam" id="PF24845"/>
    </source>
</evidence>
<dbReference type="AlphaFoldDB" id="A0AAF0IPF7"/>
<sequence length="216" mass="22604">MENFVNMGREFLQNQVQNGQRNGQGNGNGGGFNIQNLLGNNSQPQQGQGNSYNSGGTLDLQSIIGHATQHDQQQGGNGGSKQDLFGKVANMLQQKQNNGQINDNVNESQLMSAFHKVTGGSSASDQEIGEAAAVNAIKSYFGNGGQQGQGGIDSLIGKAMAAAGSMASKQGGSEQNAMNHASETVMKLVMKHKLKSMFGMGGYDMDDASKLMGLLS</sequence>